<evidence type="ECO:0000313" key="2">
    <source>
        <dbReference type="EMBL" id="CAH1792952.1"/>
    </source>
</evidence>
<dbReference type="InterPro" id="IPR000519">
    <property type="entry name" value="P_trefoil_dom"/>
</dbReference>
<dbReference type="InterPro" id="IPR044913">
    <property type="entry name" value="P_trefoil_dom_sf"/>
</dbReference>
<dbReference type="PROSITE" id="PS51448">
    <property type="entry name" value="P_TREFOIL_2"/>
    <property type="match status" value="1"/>
</dbReference>
<keyword evidence="3" id="KW-1185">Reference proteome</keyword>
<dbReference type="EMBL" id="CAIIXF020000008">
    <property type="protein sequence ID" value="CAH1792952.1"/>
    <property type="molecule type" value="Genomic_DNA"/>
</dbReference>
<dbReference type="Proteomes" id="UP000749559">
    <property type="component" value="Unassembled WGS sequence"/>
</dbReference>
<comment type="caution">
    <text evidence="1">Lacks conserved residue(s) required for the propagation of feature annotation.</text>
</comment>
<comment type="caution">
    <text evidence="2">The sequence shown here is derived from an EMBL/GenBank/DDBJ whole genome shotgun (WGS) entry which is preliminary data.</text>
</comment>
<dbReference type="Pfam" id="PF00088">
    <property type="entry name" value="Trefoil"/>
    <property type="match status" value="1"/>
</dbReference>
<name>A0A8J1UID3_OWEFU</name>
<protein>
    <submittedName>
        <fullName evidence="2">Uncharacterized protein</fullName>
    </submittedName>
</protein>
<dbReference type="PROSITE" id="PS00025">
    <property type="entry name" value="P_TREFOIL_1"/>
    <property type="match status" value="1"/>
</dbReference>
<dbReference type="SUPFAM" id="SSF57492">
    <property type="entry name" value="Trefoil"/>
    <property type="match status" value="1"/>
</dbReference>
<organism evidence="2 3">
    <name type="scientific">Owenia fusiformis</name>
    <name type="common">Polychaete worm</name>
    <dbReference type="NCBI Taxonomy" id="6347"/>
    <lineage>
        <taxon>Eukaryota</taxon>
        <taxon>Metazoa</taxon>
        <taxon>Spiralia</taxon>
        <taxon>Lophotrochozoa</taxon>
        <taxon>Annelida</taxon>
        <taxon>Polychaeta</taxon>
        <taxon>Sedentaria</taxon>
        <taxon>Canalipalpata</taxon>
        <taxon>Sabellida</taxon>
        <taxon>Oweniida</taxon>
        <taxon>Oweniidae</taxon>
        <taxon>Owenia</taxon>
    </lineage>
</organism>
<dbReference type="CDD" id="cd00111">
    <property type="entry name" value="Trefoil"/>
    <property type="match status" value="1"/>
</dbReference>
<sequence length="319" mass="36560">MKFTYSRIKCVTIFYFYYCTAQNIADGKCHIKELNRSGCPYGSNLSQAECEAYNCCHNNTSSPRCYKKDPICQKLGCEIDNETGHLQCPDPFKIEIARVKNIAEGTCNGVEKCETIIRKPNNTRKQCNNRTICRFTGMIDEGKKYEKCSTFINGSPTEHNTTTQEICYRCYPFPTTSQLTTTMKYTHHTRTYDNDVTTQDDEKSRKTTNKMDFQTLALITTVTTVVLLILVILVVVYIIVRRLRKRRRSRASSAVMDSLNPSTWDFSADSGHSTGASTYVHPYNEIDESQMLPITDSTYPYQYVERIPLRDLDPEATEN</sequence>
<evidence type="ECO:0000313" key="3">
    <source>
        <dbReference type="Proteomes" id="UP000749559"/>
    </source>
</evidence>
<dbReference type="AlphaFoldDB" id="A0A8J1UID3"/>
<proteinExistence type="predicted"/>
<gene>
    <name evidence="2" type="ORF">OFUS_LOCUS17862</name>
</gene>
<accession>A0A8J1UID3</accession>
<evidence type="ECO:0000256" key="1">
    <source>
        <dbReference type="PROSITE-ProRule" id="PRU00779"/>
    </source>
</evidence>
<reference evidence="2" key="1">
    <citation type="submission" date="2022-03" db="EMBL/GenBank/DDBJ databases">
        <authorList>
            <person name="Martin C."/>
        </authorList>
    </citation>
    <scope>NUCLEOTIDE SEQUENCE</scope>
</reference>
<dbReference type="InterPro" id="IPR017957">
    <property type="entry name" value="P_trefoil_CS"/>
</dbReference>